<dbReference type="VEuPathDB" id="FungiDB:EMCG_06108"/>
<dbReference type="AlphaFoldDB" id="A0A2B7ZUL1"/>
<keyword evidence="3" id="KW-1185">Reference proteome</keyword>
<organism evidence="2 3">
    <name type="scientific">[Emmonsia] crescens</name>
    <dbReference type="NCBI Taxonomy" id="73230"/>
    <lineage>
        <taxon>Eukaryota</taxon>
        <taxon>Fungi</taxon>
        <taxon>Dikarya</taxon>
        <taxon>Ascomycota</taxon>
        <taxon>Pezizomycotina</taxon>
        <taxon>Eurotiomycetes</taxon>
        <taxon>Eurotiomycetidae</taxon>
        <taxon>Onygenales</taxon>
        <taxon>Ajellomycetaceae</taxon>
        <taxon>Emergomyces</taxon>
    </lineage>
</organism>
<feature type="compositionally biased region" description="Basic and acidic residues" evidence="1">
    <location>
        <begin position="780"/>
        <end position="794"/>
    </location>
</feature>
<accession>A0A2B7ZUL1</accession>
<gene>
    <name evidence="2" type="ORF">GX50_00763</name>
</gene>
<feature type="compositionally biased region" description="Basic and acidic residues" evidence="1">
    <location>
        <begin position="884"/>
        <end position="893"/>
    </location>
</feature>
<feature type="compositionally biased region" description="Polar residues" evidence="1">
    <location>
        <begin position="512"/>
        <end position="538"/>
    </location>
</feature>
<feature type="compositionally biased region" description="Polar residues" evidence="1">
    <location>
        <begin position="567"/>
        <end position="598"/>
    </location>
</feature>
<comment type="caution">
    <text evidence="2">The sequence shown here is derived from an EMBL/GenBank/DDBJ whole genome shotgun (WGS) entry which is preliminary data.</text>
</comment>
<name>A0A2B7ZUL1_9EURO</name>
<protein>
    <submittedName>
        <fullName evidence="2">Uncharacterized protein</fullName>
    </submittedName>
</protein>
<feature type="region of interest" description="Disordered" evidence="1">
    <location>
        <begin position="625"/>
        <end position="690"/>
    </location>
</feature>
<sequence>MDKISPQWDPSYPKYNIDRLHPPNISRLYGKTERDFDLKELKILFNHYGWGFRSEHTRGLKADKFRILAKIIHYTKPNLRPSHEDFEKCTSDAGPGLLRPECGALPFTLRHPPPSRDQPMDEYFRKAMLQFPYRSLERSPSDFPILPTAAENSPIQRTEQGVIEDRYRGRGPTGDGGFDGVLYCALDCALVAARLLDAGCTKADRANPYWHRMLSDLEKTFLELVWRNWGDDLDKHIFYPAPKQLRDSLSEHAATLKHKIIEDLKTGQTVANKRPIKSVWESCTKSFGQFLVRYDQHSKHHYPCGSSNEPTSSSARCIPLKANRRDPSKNTIEAQMAGFFTDNYWTKCDGCERLAKEEGYPQEGDRTNATKGHIETQRRFHELPLRLAFMTDPNAWPGSHTASNIVINYRDWNDKCERATYRWLGGIYPIEQHNCCRYVVFWNDHERYETDYGKFRKYDAQIIRGLSSMGNDSERVPLSDLQRGQPALLFYEQVVNPPQNYIQEVQDAITRSMESVHQSESVTTPAGNQTSSRTSPTNVGVGIPPEGPQQGIAILEDYDYPEGVASYQPTNPQFKRGPQQPSYQLSPMPPSSSRAQLPRTTEAFRYESRSPQSQRDAERLYQTFLPGQIPSSYTSVQYPGGLQRRLTPPQPAQINPLSSHRHSYSYPAGQYGAPEPDISAPQTTVTPPGHLPPDPPNEFDHLLDHLGSLPNPFQAQEDVQSIDPRPMTTFSTTHTPSWNISPVNAASRSPQSYQNHSLSQFLPTNPFNESYTNYCDPPIDESKPTPEDVDDQRSHHTPSTQAPDVNYQVDYVNQLAPEQLYSAGFPQPPSQHTPYLPEEENFDPREINTGLGFSGYPETPQQEAGPYGGSRKRAQLPEDEFREPEESQKRQRK</sequence>
<dbReference type="EMBL" id="PDND01000008">
    <property type="protein sequence ID" value="PGH36427.1"/>
    <property type="molecule type" value="Genomic_DNA"/>
</dbReference>
<feature type="region of interest" description="Disordered" evidence="1">
    <location>
        <begin position="821"/>
        <end position="893"/>
    </location>
</feature>
<dbReference type="STRING" id="73230.A0A2B7ZUL1"/>
<proteinExistence type="predicted"/>
<evidence type="ECO:0000313" key="2">
    <source>
        <dbReference type="EMBL" id="PGH36427.1"/>
    </source>
</evidence>
<feature type="region of interest" description="Disordered" evidence="1">
    <location>
        <begin position="512"/>
        <end position="550"/>
    </location>
</feature>
<evidence type="ECO:0000256" key="1">
    <source>
        <dbReference type="SAM" id="MobiDB-lite"/>
    </source>
</evidence>
<feature type="compositionally biased region" description="Polar residues" evidence="1">
    <location>
        <begin position="730"/>
        <end position="773"/>
    </location>
</feature>
<feature type="region of interest" description="Disordered" evidence="1">
    <location>
        <begin position="562"/>
        <end position="598"/>
    </location>
</feature>
<evidence type="ECO:0000313" key="3">
    <source>
        <dbReference type="Proteomes" id="UP000226031"/>
    </source>
</evidence>
<feature type="region of interest" description="Disordered" evidence="1">
    <location>
        <begin position="730"/>
        <end position="806"/>
    </location>
</feature>
<dbReference type="Proteomes" id="UP000226031">
    <property type="component" value="Unassembled WGS sequence"/>
</dbReference>
<reference evidence="2 3" key="1">
    <citation type="submission" date="2017-10" db="EMBL/GenBank/DDBJ databases">
        <title>Comparative genomics in systemic dimorphic fungi from Ajellomycetaceae.</title>
        <authorList>
            <person name="Munoz J.F."/>
            <person name="Mcewen J.G."/>
            <person name="Clay O.K."/>
            <person name="Cuomo C.A."/>
        </authorList>
    </citation>
    <scope>NUCLEOTIDE SEQUENCE [LARGE SCALE GENOMIC DNA]</scope>
    <source>
        <strain evidence="2 3">UAMH4076</strain>
    </source>
</reference>